<reference evidence="2" key="1">
    <citation type="submission" date="2016-10" db="EMBL/GenBank/DDBJ databases">
        <authorList>
            <person name="Varghese N."/>
            <person name="Submissions S."/>
        </authorList>
    </citation>
    <scope>NUCLEOTIDE SEQUENCE [LARGE SCALE GENOMIC DNA]</scope>
    <source>
        <strain evidence="2">CBMB127</strain>
    </source>
</reference>
<dbReference type="Proteomes" id="UP000198629">
    <property type="component" value="Unassembled WGS sequence"/>
</dbReference>
<organism evidence="1 2">
    <name type="scientific">Methylophilus rhizosphaerae</name>
    <dbReference type="NCBI Taxonomy" id="492660"/>
    <lineage>
        <taxon>Bacteria</taxon>
        <taxon>Pseudomonadati</taxon>
        <taxon>Pseudomonadota</taxon>
        <taxon>Betaproteobacteria</taxon>
        <taxon>Nitrosomonadales</taxon>
        <taxon>Methylophilaceae</taxon>
        <taxon>Methylophilus</taxon>
    </lineage>
</organism>
<protein>
    <submittedName>
        <fullName evidence="1">Uncharacterized protein</fullName>
    </submittedName>
</protein>
<keyword evidence="2" id="KW-1185">Reference proteome</keyword>
<evidence type="ECO:0000313" key="1">
    <source>
        <dbReference type="EMBL" id="SDK53186.1"/>
    </source>
</evidence>
<sequence>MCNDELIKTDKLKIAIGGTVISFQFIENDLAYFIGKLLLLKEDKDVHRISAAMSFKQKVDFFCEIYPTRRWKNWPEMNIKAVKNSLVAAEEFRNSVVHSFWYVSGKRKIVWMRSKGSLRSKVGLNHVDGIADIRALEQGVEALKKIRDWYLGKTEELITETTKIKKLTKKLTRQVKFSVEH</sequence>
<dbReference type="AlphaFoldDB" id="A0A1G9CNM4"/>
<dbReference type="RefSeq" id="WP_091471577.1">
    <property type="nucleotide sequence ID" value="NZ_FNFX01000003.1"/>
</dbReference>
<dbReference type="OrthoDB" id="9181518at2"/>
<accession>A0A1G9CNM4</accession>
<name>A0A1G9CNM4_9PROT</name>
<proteinExistence type="predicted"/>
<dbReference type="EMBL" id="FNFX01000003">
    <property type="protein sequence ID" value="SDK53186.1"/>
    <property type="molecule type" value="Genomic_DNA"/>
</dbReference>
<gene>
    <name evidence="1" type="ORF">SAMN05192566_1548</name>
</gene>
<evidence type="ECO:0000313" key="2">
    <source>
        <dbReference type="Proteomes" id="UP000198629"/>
    </source>
</evidence>